<dbReference type="PANTHER" id="PTHR45138">
    <property type="entry name" value="REGULATORY COMPONENTS OF SENSORY TRANSDUCTION SYSTEM"/>
    <property type="match status" value="1"/>
</dbReference>
<dbReference type="NCBIfam" id="TIGR00254">
    <property type="entry name" value="GGDEF"/>
    <property type="match status" value="1"/>
</dbReference>
<dbReference type="PANTHER" id="PTHR45138:SF24">
    <property type="entry name" value="DIGUANYLATE CYCLASE DGCC-RELATED"/>
    <property type="match status" value="1"/>
</dbReference>
<protein>
    <recommendedName>
        <fullName evidence="1">diguanylate cyclase</fullName>
        <ecNumber evidence="1">2.7.7.65</ecNumber>
    </recommendedName>
</protein>
<evidence type="ECO:0000313" key="4">
    <source>
        <dbReference type="EMBL" id="RIJ30624.1"/>
    </source>
</evidence>
<dbReference type="GO" id="GO:0043709">
    <property type="term" value="P:cell adhesion involved in single-species biofilm formation"/>
    <property type="evidence" value="ECO:0007669"/>
    <property type="project" value="TreeGrafter"/>
</dbReference>
<dbReference type="Proteomes" id="UP000266385">
    <property type="component" value="Unassembled WGS sequence"/>
</dbReference>
<dbReference type="InterPro" id="IPR000160">
    <property type="entry name" value="GGDEF_dom"/>
</dbReference>
<evidence type="ECO:0000259" key="3">
    <source>
        <dbReference type="PROSITE" id="PS50887"/>
    </source>
</evidence>
<dbReference type="OrthoDB" id="9812260at2"/>
<dbReference type="Pfam" id="PF00990">
    <property type="entry name" value="GGDEF"/>
    <property type="match status" value="1"/>
</dbReference>
<dbReference type="FunFam" id="3.30.70.270:FF:000001">
    <property type="entry name" value="Diguanylate cyclase domain protein"/>
    <property type="match status" value="1"/>
</dbReference>
<dbReference type="Gene3D" id="3.30.70.270">
    <property type="match status" value="1"/>
</dbReference>
<comment type="caution">
    <text evidence="4">The sequence shown here is derived from an EMBL/GenBank/DDBJ whole genome shotgun (WGS) entry which is preliminary data.</text>
</comment>
<dbReference type="CDD" id="cd01949">
    <property type="entry name" value="GGDEF"/>
    <property type="match status" value="1"/>
</dbReference>
<evidence type="ECO:0000313" key="5">
    <source>
        <dbReference type="Proteomes" id="UP000266385"/>
    </source>
</evidence>
<accession>A0A399RJW1</accession>
<dbReference type="GO" id="GO:0005886">
    <property type="term" value="C:plasma membrane"/>
    <property type="evidence" value="ECO:0007669"/>
    <property type="project" value="TreeGrafter"/>
</dbReference>
<dbReference type="RefSeq" id="WP_119375933.1">
    <property type="nucleotide sequence ID" value="NZ_QWFX01000006.1"/>
</dbReference>
<proteinExistence type="predicted"/>
<feature type="domain" description="GGDEF" evidence="3">
    <location>
        <begin position="101"/>
        <end position="232"/>
    </location>
</feature>
<sequence>MGNETGNGRQTKVKSTPGSPAMDLLNALGVDLSDHDVAARAAFRALAEEVIWLREEEARLRHRLDAVEALADRDSLCPVFNRRAFERELMREIALAARHGTPLCLVYIDLDRFKQVNDRFGHAAGDAALKQVCDILVSQVRQTDIVGRLGGDEFGVILTHAGLADARQKADSLVERIDRLTVSGADPDAAPVQLGASCGVIEWAGQPSADLLIAEADEAMFRAKTARKSARV</sequence>
<dbReference type="EMBL" id="QWFX01000006">
    <property type="protein sequence ID" value="RIJ30624.1"/>
    <property type="molecule type" value="Genomic_DNA"/>
</dbReference>
<name>A0A399RJW1_9PROT</name>
<keyword evidence="5" id="KW-1185">Reference proteome</keyword>
<feature type="region of interest" description="Disordered" evidence="2">
    <location>
        <begin position="1"/>
        <end position="20"/>
    </location>
</feature>
<reference evidence="4 5" key="1">
    <citation type="submission" date="2018-08" db="EMBL/GenBank/DDBJ databases">
        <title>Henriciella mobilis sp. nov., isolated from seawater.</title>
        <authorList>
            <person name="Cheng H."/>
            <person name="Wu Y.-H."/>
            <person name="Xu X.-W."/>
            <person name="Guo L.-L."/>
        </authorList>
    </citation>
    <scope>NUCLEOTIDE SEQUENCE [LARGE SCALE GENOMIC DNA]</scope>
    <source>
        <strain evidence="4 5">JN25</strain>
    </source>
</reference>
<dbReference type="AlphaFoldDB" id="A0A399RJW1"/>
<dbReference type="InterPro" id="IPR029787">
    <property type="entry name" value="Nucleotide_cyclase"/>
</dbReference>
<dbReference type="GO" id="GO:1902201">
    <property type="term" value="P:negative regulation of bacterial-type flagellum-dependent cell motility"/>
    <property type="evidence" value="ECO:0007669"/>
    <property type="project" value="TreeGrafter"/>
</dbReference>
<dbReference type="InterPro" id="IPR050469">
    <property type="entry name" value="Diguanylate_Cyclase"/>
</dbReference>
<dbReference type="SUPFAM" id="SSF55073">
    <property type="entry name" value="Nucleotide cyclase"/>
    <property type="match status" value="1"/>
</dbReference>
<organism evidence="4 5">
    <name type="scientific">Henriciella mobilis</name>
    <dbReference type="NCBI Taxonomy" id="2305467"/>
    <lineage>
        <taxon>Bacteria</taxon>
        <taxon>Pseudomonadati</taxon>
        <taxon>Pseudomonadota</taxon>
        <taxon>Alphaproteobacteria</taxon>
        <taxon>Hyphomonadales</taxon>
        <taxon>Hyphomonadaceae</taxon>
        <taxon>Henriciella</taxon>
    </lineage>
</organism>
<dbReference type="EC" id="2.7.7.65" evidence="1"/>
<gene>
    <name evidence="4" type="ORF">D1223_08370</name>
</gene>
<dbReference type="InterPro" id="IPR043128">
    <property type="entry name" value="Rev_trsase/Diguanyl_cyclase"/>
</dbReference>
<dbReference type="SMART" id="SM00267">
    <property type="entry name" value="GGDEF"/>
    <property type="match status" value="1"/>
</dbReference>
<dbReference type="PROSITE" id="PS50887">
    <property type="entry name" value="GGDEF"/>
    <property type="match status" value="1"/>
</dbReference>
<evidence type="ECO:0000256" key="1">
    <source>
        <dbReference type="ARBA" id="ARBA00012528"/>
    </source>
</evidence>
<feature type="compositionally biased region" description="Polar residues" evidence="2">
    <location>
        <begin position="1"/>
        <end position="18"/>
    </location>
</feature>
<evidence type="ECO:0000256" key="2">
    <source>
        <dbReference type="SAM" id="MobiDB-lite"/>
    </source>
</evidence>
<dbReference type="GO" id="GO:0052621">
    <property type="term" value="F:diguanylate cyclase activity"/>
    <property type="evidence" value="ECO:0007669"/>
    <property type="project" value="UniProtKB-EC"/>
</dbReference>